<feature type="coiled-coil region" evidence="1">
    <location>
        <begin position="26"/>
        <end position="106"/>
    </location>
</feature>
<dbReference type="AlphaFoldDB" id="A0A9Q0MQ05"/>
<proteinExistence type="predicted"/>
<dbReference type="OrthoDB" id="2121607at2759"/>
<organism evidence="2 3">
    <name type="scientific">Pseudolycoriella hygida</name>
    <dbReference type="NCBI Taxonomy" id="35572"/>
    <lineage>
        <taxon>Eukaryota</taxon>
        <taxon>Metazoa</taxon>
        <taxon>Ecdysozoa</taxon>
        <taxon>Arthropoda</taxon>
        <taxon>Hexapoda</taxon>
        <taxon>Insecta</taxon>
        <taxon>Pterygota</taxon>
        <taxon>Neoptera</taxon>
        <taxon>Endopterygota</taxon>
        <taxon>Diptera</taxon>
        <taxon>Nematocera</taxon>
        <taxon>Sciaroidea</taxon>
        <taxon>Sciaridae</taxon>
        <taxon>Pseudolycoriella</taxon>
    </lineage>
</organism>
<dbReference type="EMBL" id="WJQU01000004">
    <property type="protein sequence ID" value="KAJ6635900.1"/>
    <property type="molecule type" value="Genomic_DNA"/>
</dbReference>
<gene>
    <name evidence="2" type="ORF">Bhyg_14486</name>
</gene>
<name>A0A9Q0MQ05_9DIPT</name>
<evidence type="ECO:0000313" key="3">
    <source>
        <dbReference type="Proteomes" id="UP001151699"/>
    </source>
</evidence>
<feature type="non-terminal residue" evidence="2">
    <location>
        <position position="1"/>
    </location>
</feature>
<dbReference type="Proteomes" id="UP001151699">
    <property type="component" value="Chromosome C"/>
</dbReference>
<comment type="caution">
    <text evidence="2">The sequence shown here is derived from an EMBL/GenBank/DDBJ whole genome shotgun (WGS) entry which is preliminary data.</text>
</comment>
<sequence length="237" mass="27810">MEELQRKQREEVNECKERILIYQSEWELVENERESLQSSINELEKSQIAEKEVTFNNNSVYKDKFVQLEAEYDSLAEACELLRDELTEVSKMNLQHELKIADLEDRLLCAQINLESKCVELEEKNEMGNSSSFEFDDRCQKLKAVFVARKAKFIKMENRLEQSQRENAAMYKEMEICSHTDESNELRDQLYRCSLEKVAIAAENQCSHLRVAKIINGQQCKLDNEIICYINNNSRSS</sequence>
<accession>A0A9Q0MQ05</accession>
<evidence type="ECO:0000256" key="1">
    <source>
        <dbReference type="SAM" id="Coils"/>
    </source>
</evidence>
<reference evidence="2" key="1">
    <citation type="submission" date="2022-07" db="EMBL/GenBank/DDBJ databases">
        <authorList>
            <person name="Trinca V."/>
            <person name="Uliana J.V.C."/>
            <person name="Torres T.T."/>
            <person name="Ward R.J."/>
            <person name="Monesi N."/>
        </authorList>
    </citation>
    <scope>NUCLEOTIDE SEQUENCE</scope>
    <source>
        <strain evidence="2">HSMRA1968</strain>
        <tissue evidence="2">Whole embryos</tissue>
    </source>
</reference>
<protein>
    <submittedName>
        <fullName evidence="2">Uncharacterized protein</fullName>
    </submittedName>
</protein>
<keyword evidence="1" id="KW-0175">Coiled coil</keyword>
<keyword evidence="3" id="KW-1185">Reference proteome</keyword>
<evidence type="ECO:0000313" key="2">
    <source>
        <dbReference type="EMBL" id="KAJ6635900.1"/>
    </source>
</evidence>